<proteinExistence type="predicted"/>
<protein>
    <submittedName>
        <fullName evidence="2">(northern house mosquito) hypothetical protein</fullName>
    </submittedName>
</protein>
<dbReference type="EMBL" id="HBUE01217720">
    <property type="protein sequence ID" value="CAG6537960.1"/>
    <property type="molecule type" value="Transcribed_RNA"/>
</dbReference>
<feature type="region of interest" description="Disordered" evidence="1">
    <location>
        <begin position="1"/>
        <end position="124"/>
    </location>
</feature>
<evidence type="ECO:0000313" key="2">
    <source>
        <dbReference type="EMBL" id="CAG6475421.1"/>
    </source>
</evidence>
<dbReference type="EMBL" id="HBUE01324277">
    <property type="protein sequence ID" value="CAG6589971.1"/>
    <property type="molecule type" value="Transcribed_RNA"/>
</dbReference>
<dbReference type="AlphaFoldDB" id="A0A8D8FL62"/>
<evidence type="ECO:0000256" key="1">
    <source>
        <dbReference type="SAM" id="MobiDB-lite"/>
    </source>
</evidence>
<sequence length="124" mass="13864">MKKSVTTLNNFKIPAPTSSMWPSDGRHRPRYPSKGPRWRACVRRGTRRRAFRPAAATGPTTGRATTGSDRAGVRPKCPFIGSWRRSTRTEWRESDVPSTTPSSRRPASSAWSCTAPARRKPPSR</sequence>
<feature type="compositionally biased region" description="Low complexity" evidence="1">
    <location>
        <begin position="97"/>
        <end position="110"/>
    </location>
</feature>
<accession>A0A8D8FL62</accession>
<name>A0A8D8FL62_CULPI</name>
<feature type="compositionally biased region" description="Low complexity" evidence="1">
    <location>
        <begin position="52"/>
        <end position="67"/>
    </location>
</feature>
<reference evidence="2" key="1">
    <citation type="submission" date="2021-05" db="EMBL/GenBank/DDBJ databases">
        <authorList>
            <person name="Alioto T."/>
            <person name="Alioto T."/>
            <person name="Gomez Garrido J."/>
        </authorList>
    </citation>
    <scope>NUCLEOTIDE SEQUENCE</scope>
</reference>
<feature type="compositionally biased region" description="Basic residues" evidence="1">
    <location>
        <begin position="27"/>
        <end position="51"/>
    </location>
</feature>
<organism evidence="2">
    <name type="scientific">Culex pipiens</name>
    <name type="common">House mosquito</name>
    <dbReference type="NCBI Taxonomy" id="7175"/>
    <lineage>
        <taxon>Eukaryota</taxon>
        <taxon>Metazoa</taxon>
        <taxon>Ecdysozoa</taxon>
        <taxon>Arthropoda</taxon>
        <taxon>Hexapoda</taxon>
        <taxon>Insecta</taxon>
        <taxon>Pterygota</taxon>
        <taxon>Neoptera</taxon>
        <taxon>Endopterygota</taxon>
        <taxon>Diptera</taxon>
        <taxon>Nematocera</taxon>
        <taxon>Culicoidea</taxon>
        <taxon>Culicidae</taxon>
        <taxon>Culicinae</taxon>
        <taxon>Culicini</taxon>
        <taxon>Culex</taxon>
        <taxon>Culex</taxon>
    </lineage>
</organism>
<feature type="compositionally biased region" description="Polar residues" evidence="1">
    <location>
        <begin position="1"/>
        <end position="21"/>
    </location>
</feature>
<dbReference type="EMBL" id="HBUE01076623">
    <property type="protein sequence ID" value="CAG6475421.1"/>
    <property type="molecule type" value="Transcribed_RNA"/>
</dbReference>